<dbReference type="InterPro" id="IPR037523">
    <property type="entry name" value="VOC_core"/>
</dbReference>
<dbReference type="InterPro" id="IPR051785">
    <property type="entry name" value="MMCE/EMCE_epimerase"/>
</dbReference>
<dbReference type="PANTHER" id="PTHR43048:SF3">
    <property type="entry name" value="METHYLMALONYL-COA EPIMERASE, MITOCHONDRIAL"/>
    <property type="match status" value="1"/>
</dbReference>
<evidence type="ECO:0000313" key="4">
    <source>
        <dbReference type="Proteomes" id="UP001501414"/>
    </source>
</evidence>
<feature type="domain" description="VOC" evidence="2">
    <location>
        <begin position="141"/>
        <end position="253"/>
    </location>
</feature>
<dbReference type="RefSeq" id="WP_344030368.1">
    <property type="nucleotide sequence ID" value="NZ_BAAAJK010000062.1"/>
</dbReference>
<dbReference type="Pfam" id="PF00903">
    <property type="entry name" value="Glyoxalase"/>
    <property type="match status" value="2"/>
</dbReference>
<proteinExistence type="predicted"/>
<keyword evidence="4" id="KW-1185">Reference proteome</keyword>
<protein>
    <submittedName>
        <fullName evidence="3">VOC family protein</fullName>
    </submittedName>
</protein>
<dbReference type="InterPro" id="IPR029068">
    <property type="entry name" value="Glyas_Bleomycin-R_OHBP_Dase"/>
</dbReference>
<gene>
    <name evidence="3" type="ORF">GCM10009613_64620</name>
</gene>
<dbReference type="Gene3D" id="3.10.180.10">
    <property type="entry name" value="2,3-Dihydroxybiphenyl 1,2-Dioxygenase, domain 1"/>
    <property type="match status" value="2"/>
</dbReference>
<evidence type="ECO:0000259" key="2">
    <source>
        <dbReference type="PROSITE" id="PS51819"/>
    </source>
</evidence>
<dbReference type="PANTHER" id="PTHR43048">
    <property type="entry name" value="METHYLMALONYL-COA EPIMERASE"/>
    <property type="match status" value="1"/>
</dbReference>
<dbReference type="SUPFAM" id="SSF54593">
    <property type="entry name" value="Glyoxalase/Bleomycin resistance protein/Dihydroxybiphenyl dioxygenase"/>
    <property type="match status" value="1"/>
</dbReference>
<reference evidence="4" key="1">
    <citation type="journal article" date="2019" name="Int. J. Syst. Evol. Microbiol.">
        <title>The Global Catalogue of Microorganisms (GCM) 10K type strain sequencing project: providing services to taxonomists for standard genome sequencing and annotation.</title>
        <authorList>
            <consortium name="The Broad Institute Genomics Platform"/>
            <consortium name="The Broad Institute Genome Sequencing Center for Infectious Disease"/>
            <person name="Wu L."/>
            <person name="Ma J."/>
        </authorList>
    </citation>
    <scope>NUCLEOTIDE SEQUENCE [LARGE SCALE GENOMIC DNA]</scope>
    <source>
        <strain evidence="4">JCM 11896</strain>
    </source>
</reference>
<name>A0ABP4J476_9PSEU</name>
<keyword evidence="1" id="KW-0479">Metal-binding</keyword>
<feature type="domain" description="VOC" evidence="2">
    <location>
        <begin position="10"/>
        <end position="124"/>
    </location>
</feature>
<dbReference type="Proteomes" id="UP001501414">
    <property type="component" value="Unassembled WGS sequence"/>
</dbReference>
<evidence type="ECO:0000313" key="3">
    <source>
        <dbReference type="EMBL" id="GAA1403466.1"/>
    </source>
</evidence>
<dbReference type="PROSITE" id="PS51819">
    <property type="entry name" value="VOC"/>
    <property type="match status" value="2"/>
</dbReference>
<comment type="caution">
    <text evidence="3">The sequence shown here is derived from an EMBL/GenBank/DDBJ whole genome shotgun (WGS) entry which is preliminary data.</text>
</comment>
<evidence type="ECO:0000256" key="1">
    <source>
        <dbReference type="ARBA" id="ARBA00022723"/>
    </source>
</evidence>
<dbReference type="EMBL" id="BAAAJK010000062">
    <property type="protein sequence ID" value="GAA1403466.1"/>
    <property type="molecule type" value="Genomic_DNA"/>
</dbReference>
<dbReference type="CDD" id="cd08343">
    <property type="entry name" value="ED_TypeI_classII_C"/>
    <property type="match status" value="1"/>
</dbReference>
<organism evidence="3 4">
    <name type="scientific">Pseudonocardia kongjuensis</name>
    <dbReference type="NCBI Taxonomy" id="102227"/>
    <lineage>
        <taxon>Bacteria</taxon>
        <taxon>Bacillati</taxon>
        <taxon>Actinomycetota</taxon>
        <taxon>Actinomycetes</taxon>
        <taxon>Pseudonocardiales</taxon>
        <taxon>Pseudonocardiaceae</taxon>
        <taxon>Pseudonocardia</taxon>
    </lineage>
</organism>
<sequence>MGDPQVAVTGLDHIALAVPDLAAALGFYTDAWGLAPVAEADGEHHLAGRESRHADLVLVPGAEAGLDHLALGVASTEVLDRLAERLTAAGHAATPVPAAELRPGQTAAVSVPDPDGNRVELVVGPRDTGPRTAGDRPAPLRLGHVVLGTPDQAAMDAFYRILGFRVTDRNATGMWFLRCNADHHSLALVPAERPWLQHMAYDVGTVDEVMRGLGLLREHGVTPVWGPGRHGPGSNVFTYYRDPAGFFVEYYGDLDKFDDFDPAAEVPVVEWGPEHKGDVWGIAGRPPAAFIGGPDAGSTS</sequence>
<accession>A0ABP4J476</accession>
<dbReference type="InterPro" id="IPR004360">
    <property type="entry name" value="Glyas_Fos-R_dOase_dom"/>
</dbReference>